<protein>
    <recommendedName>
        <fullName evidence="6">Acyl carrier protein phosphodiesterase</fullName>
    </recommendedName>
</protein>
<accession>A3IVB9</accession>
<dbReference type="GO" id="GO:0006633">
    <property type="term" value="P:fatty acid biosynthetic process"/>
    <property type="evidence" value="ECO:0007669"/>
    <property type="project" value="InterPro"/>
</dbReference>
<evidence type="ECO:0000256" key="1">
    <source>
        <dbReference type="ARBA" id="ARBA00022516"/>
    </source>
</evidence>
<name>A3IVB9_9CHRO</name>
<evidence type="ECO:0000256" key="3">
    <source>
        <dbReference type="ARBA" id="ARBA00023098"/>
    </source>
</evidence>
<dbReference type="OrthoDB" id="8442777at2"/>
<sequence>MNYLAHLLLAENTPESQIGNLLGDFVKGRIDQESSLYSQGIIKGIETHFRVDRFTDTHEIFKWSKNRIYQSQGRFSGVLIDIFYDHFLAKNWSLFSEENLETFAQNIYIILQKNYYLLPKKLQLILPRIILENWLVSYQKTEGIKRTCQRLAKRIKRPNHCVIAHNDLQHNYHELESDFLLFFPQLVEYVNQNRHTF</sequence>
<dbReference type="EMBL" id="AAXW01000041">
    <property type="protein sequence ID" value="EAZ89588.1"/>
    <property type="molecule type" value="Genomic_DNA"/>
</dbReference>
<organism evidence="4 5">
    <name type="scientific">Crocosphaera chwakensis CCY0110</name>
    <dbReference type="NCBI Taxonomy" id="391612"/>
    <lineage>
        <taxon>Bacteria</taxon>
        <taxon>Bacillati</taxon>
        <taxon>Cyanobacteriota</taxon>
        <taxon>Cyanophyceae</taxon>
        <taxon>Oscillatoriophycideae</taxon>
        <taxon>Chroococcales</taxon>
        <taxon>Aphanothecaceae</taxon>
        <taxon>Crocosphaera</taxon>
        <taxon>Crocosphaera chwakensis</taxon>
    </lineage>
</organism>
<dbReference type="PANTHER" id="PTHR38764:SF1">
    <property type="entry name" value="ACYL CARRIER PROTEIN PHOSPHODIESTERASE"/>
    <property type="match status" value="1"/>
</dbReference>
<proteinExistence type="predicted"/>
<keyword evidence="5" id="KW-1185">Reference proteome</keyword>
<dbReference type="Pfam" id="PF04336">
    <property type="entry name" value="ACP_PD"/>
    <property type="match status" value="1"/>
</dbReference>
<reference evidence="4 5" key="1">
    <citation type="submission" date="2007-03" db="EMBL/GenBank/DDBJ databases">
        <authorList>
            <person name="Stal L."/>
            <person name="Ferriera S."/>
            <person name="Johnson J."/>
            <person name="Kravitz S."/>
            <person name="Beeson K."/>
            <person name="Sutton G."/>
            <person name="Rogers Y.-H."/>
            <person name="Friedman R."/>
            <person name="Frazier M."/>
            <person name="Venter J.C."/>
        </authorList>
    </citation>
    <scope>NUCLEOTIDE SEQUENCE [LARGE SCALE GENOMIC DNA]</scope>
    <source>
        <strain evidence="4 5">CCY0110</strain>
    </source>
</reference>
<dbReference type="PANTHER" id="PTHR38764">
    <property type="entry name" value="ACYL CARRIER PROTEIN PHOSPHODIESTERASE"/>
    <property type="match status" value="1"/>
</dbReference>
<evidence type="ECO:0008006" key="6">
    <source>
        <dbReference type="Google" id="ProtNLM"/>
    </source>
</evidence>
<evidence type="ECO:0000313" key="5">
    <source>
        <dbReference type="Proteomes" id="UP000003781"/>
    </source>
</evidence>
<keyword evidence="3" id="KW-0443">Lipid metabolism</keyword>
<evidence type="ECO:0000313" key="4">
    <source>
        <dbReference type="EMBL" id="EAZ89588.1"/>
    </source>
</evidence>
<dbReference type="GO" id="GO:0008770">
    <property type="term" value="F:[acyl-carrier-protein] phosphodiesterase activity"/>
    <property type="evidence" value="ECO:0007669"/>
    <property type="project" value="InterPro"/>
</dbReference>
<dbReference type="AlphaFoldDB" id="A3IVB9"/>
<keyword evidence="1" id="KW-0444">Lipid biosynthesis</keyword>
<dbReference type="Proteomes" id="UP000003781">
    <property type="component" value="Unassembled WGS sequence"/>
</dbReference>
<gene>
    <name evidence="4" type="ORF">CY0110_08476</name>
</gene>
<dbReference type="PIRSF" id="PIRSF011489">
    <property type="entry name" value="DUF479"/>
    <property type="match status" value="1"/>
</dbReference>
<comment type="caution">
    <text evidence="4">The sequence shown here is derived from an EMBL/GenBank/DDBJ whole genome shotgun (WGS) entry which is preliminary data.</text>
</comment>
<dbReference type="eggNOG" id="COG3124">
    <property type="taxonomic scope" value="Bacteria"/>
</dbReference>
<evidence type="ECO:0000256" key="2">
    <source>
        <dbReference type="ARBA" id="ARBA00022801"/>
    </source>
</evidence>
<dbReference type="InterPro" id="IPR007431">
    <property type="entry name" value="ACP_PD"/>
</dbReference>
<keyword evidence="2" id="KW-0378">Hydrolase</keyword>
<dbReference type="RefSeq" id="WP_008277329.1">
    <property type="nucleotide sequence ID" value="NZ_AAXW01000041.1"/>
</dbReference>